<protein>
    <submittedName>
        <fullName evidence="3">Isomerase</fullName>
    </submittedName>
</protein>
<evidence type="ECO:0000256" key="1">
    <source>
        <dbReference type="ARBA" id="ARBA00008270"/>
    </source>
</evidence>
<comment type="similarity">
    <text evidence="1">Belongs to the PhzF family.</text>
</comment>
<evidence type="ECO:0000313" key="4">
    <source>
        <dbReference type="Proteomes" id="UP000663802"/>
    </source>
</evidence>
<name>A0ABQ1EBE2_9CLOT</name>
<dbReference type="SUPFAM" id="SSF54506">
    <property type="entry name" value="Diaminopimelate epimerase-like"/>
    <property type="match status" value="1"/>
</dbReference>
<dbReference type="GO" id="GO:0016853">
    <property type="term" value="F:isomerase activity"/>
    <property type="evidence" value="ECO:0007669"/>
    <property type="project" value="UniProtKB-KW"/>
</dbReference>
<keyword evidence="2 3" id="KW-0413">Isomerase</keyword>
<dbReference type="PIRSF" id="PIRSF016184">
    <property type="entry name" value="PhzC_PhzF"/>
    <property type="match status" value="1"/>
</dbReference>
<dbReference type="RefSeq" id="WP_206870259.1">
    <property type="nucleotide sequence ID" value="NZ_BMBA01000002.1"/>
</dbReference>
<evidence type="ECO:0000256" key="2">
    <source>
        <dbReference type="ARBA" id="ARBA00023235"/>
    </source>
</evidence>
<dbReference type="EMBL" id="BMBA01000002">
    <property type="protein sequence ID" value="GFZ31979.1"/>
    <property type="molecule type" value="Genomic_DNA"/>
</dbReference>
<dbReference type="Gene3D" id="3.10.310.10">
    <property type="entry name" value="Diaminopimelate Epimerase, Chain A, domain 1"/>
    <property type="match status" value="2"/>
</dbReference>
<reference evidence="3 4" key="1">
    <citation type="journal article" date="2021" name="Int. J. Syst. Evol. Microbiol.">
        <title>Clostridium zeae sp. nov., isolated from corn silage.</title>
        <authorList>
            <person name="Kobayashi H."/>
            <person name="Tanizawa Y."/>
            <person name="Yagura M."/>
            <person name="Sakamoto M."/>
            <person name="Ohkuma M."/>
            <person name="Tohno M."/>
        </authorList>
    </citation>
    <scope>NUCLEOTIDE SEQUENCE [LARGE SCALE GENOMIC DNA]</scope>
    <source>
        <strain evidence="3 4">CSC2</strain>
    </source>
</reference>
<dbReference type="Pfam" id="PF02567">
    <property type="entry name" value="PhzC-PhzF"/>
    <property type="match status" value="1"/>
</dbReference>
<dbReference type="PANTHER" id="PTHR13774">
    <property type="entry name" value="PHENAZINE BIOSYNTHESIS PROTEIN"/>
    <property type="match status" value="1"/>
</dbReference>
<accession>A0ABQ1EBE2</accession>
<evidence type="ECO:0000313" key="3">
    <source>
        <dbReference type="EMBL" id="GFZ31979.1"/>
    </source>
</evidence>
<keyword evidence="4" id="KW-1185">Reference proteome</keyword>
<dbReference type="PANTHER" id="PTHR13774:SF17">
    <property type="entry name" value="PHENAZINE BIOSYNTHESIS-LIKE DOMAIN-CONTAINING PROTEIN"/>
    <property type="match status" value="1"/>
</dbReference>
<sequence length="273" mass="30761">MKSISVYAVDSFANEIFKGNPAGVCILNEELEDGTMQLIAKELKFSETAFIMAFKDNIYSIRWFTPEYEVDICGHATLAASHVLLNEIKIPFGNILYSGNKGIIKACKEDNEEISLDFQIDEPETNIPFNYEEIAKSLAIDKYLNVFCGKLTGKLVFELKNEEEIRAVKPNFDAMKDIRVEGLKGVGITANSDNEYDFVTRYFNPWAGVNEDYVTGSVHTLLAKYWSSKKDKNFLKAKQLSPREGDVSLHILDNGRVKLSGRAVLVLKGEMFI</sequence>
<gene>
    <name evidence="3" type="ORF">CSC2_25050</name>
</gene>
<comment type="caution">
    <text evidence="3">The sequence shown here is derived from an EMBL/GenBank/DDBJ whole genome shotgun (WGS) entry which is preliminary data.</text>
</comment>
<dbReference type="NCBIfam" id="TIGR00654">
    <property type="entry name" value="PhzF_family"/>
    <property type="match status" value="1"/>
</dbReference>
<organism evidence="3 4">
    <name type="scientific">Clostridium zeae</name>
    <dbReference type="NCBI Taxonomy" id="2759022"/>
    <lineage>
        <taxon>Bacteria</taxon>
        <taxon>Bacillati</taxon>
        <taxon>Bacillota</taxon>
        <taxon>Clostridia</taxon>
        <taxon>Eubacteriales</taxon>
        <taxon>Clostridiaceae</taxon>
        <taxon>Clostridium</taxon>
    </lineage>
</organism>
<proteinExistence type="inferred from homology"/>
<dbReference type="InterPro" id="IPR003719">
    <property type="entry name" value="Phenazine_PhzF-like"/>
</dbReference>
<dbReference type="Proteomes" id="UP000663802">
    <property type="component" value="Unassembled WGS sequence"/>
</dbReference>